<organism evidence="3 4">
    <name type="scientific">Pseudoalteromonas luteoviolacea DSM 6061</name>
    <dbReference type="NCBI Taxonomy" id="1365250"/>
    <lineage>
        <taxon>Bacteria</taxon>
        <taxon>Pseudomonadati</taxon>
        <taxon>Pseudomonadota</taxon>
        <taxon>Gammaproteobacteria</taxon>
        <taxon>Alteromonadales</taxon>
        <taxon>Pseudoalteromonadaceae</taxon>
        <taxon>Pseudoalteromonas</taxon>
    </lineage>
</organism>
<gene>
    <name evidence="3" type="ORF">N475_00665</name>
</gene>
<evidence type="ECO:0000256" key="1">
    <source>
        <dbReference type="PROSITE-ProRule" id="PRU00169"/>
    </source>
</evidence>
<dbReference type="Proteomes" id="UP000076643">
    <property type="component" value="Unassembled WGS sequence"/>
</dbReference>
<evidence type="ECO:0000313" key="4">
    <source>
        <dbReference type="Proteomes" id="UP000076643"/>
    </source>
</evidence>
<name>A0A166XUG6_9GAMM</name>
<dbReference type="EMBL" id="AUYB01000092">
    <property type="protein sequence ID" value="KZN40919.1"/>
    <property type="molecule type" value="Genomic_DNA"/>
</dbReference>
<reference evidence="3 4" key="1">
    <citation type="submission" date="2013-07" db="EMBL/GenBank/DDBJ databases">
        <title>Comparative Genomic and Metabolomic Analysis of Twelve Strains of Pseudoalteromonas luteoviolacea.</title>
        <authorList>
            <person name="Vynne N.G."/>
            <person name="Mansson M."/>
            <person name="Gram L."/>
        </authorList>
    </citation>
    <scope>NUCLEOTIDE SEQUENCE [LARGE SCALE GENOMIC DNA]</scope>
    <source>
        <strain evidence="3 4">DSM 6061</strain>
    </source>
</reference>
<comment type="caution">
    <text evidence="3">The sequence shown here is derived from an EMBL/GenBank/DDBJ whole genome shotgun (WGS) entry which is preliminary data.</text>
</comment>
<dbReference type="Pfam" id="PF00072">
    <property type="entry name" value="Response_reg"/>
    <property type="match status" value="1"/>
</dbReference>
<dbReference type="GeneID" id="57362503"/>
<sequence length="145" mass="16877">MNPISILIVDDSEDDRYILIRQLRQTQIPISEIFECTEGVSALNFFVNYKENMAKYPDAYPPNFIFLDINMPLMDGFEFLTEFKKLKADCNFDPIVIMFSSSERQEDLDRVKVHPVVKAYIVKGRYDVAQLKNQLKPFLGAHFNS</sequence>
<evidence type="ECO:0000313" key="3">
    <source>
        <dbReference type="EMBL" id="KZN40919.1"/>
    </source>
</evidence>
<dbReference type="Gene3D" id="3.40.50.2300">
    <property type="match status" value="1"/>
</dbReference>
<evidence type="ECO:0000259" key="2">
    <source>
        <dbReference type="PROSITE" id="PS50110"/>
    </source>
</evidence>
<dbReference type="InterPro" id="IPR011006">
    <property type="entry name" value="CheY-like_superfamily"/>
</dbReference>
<dbReference type="PROSITE" id="PS50110">
    <property type="entry name" value="RESPONSE_REGULATORY"/>
    <property type="match status" value="1"/>
</dbReference>
<dbReference type="GO" id="GO:0000160">
    <property type="term" value="P:phosphorelay signal transduction system"/>
    <property type="evidence" value="ECO:0007669"/>
    <property type="project" value="InterPro"/>
</dbReference>
<dbReference type="AlphaFoldDB" id="A0A166XUG6"/>
<dbReference type="InterPro" id="IPR001789">
    <property type="entry name" value="Sig_transdc_resp-reg_receiver"/>
</dbReference>
<keyword evidence="1" id="KW-0597">Phosphoprotein</keyword>
<feature type="modified residue" description="4-aspartylphosphate" evidence="1">
    <location>
        <position position="68"/>
    </location>
</feature>
<dbReference type="InterPro" id="IPR052893">
    <property type="entry name" value="TCS_response_regulator"/>
</dbReference>
<keyword evidence="4" id="KW-1185">Reference proteome</keyword>
<proteinExistence type="predicted"/>
<protein>
    <recommendedName>
        <fullName evidence="2">Response regulatory domain-containing protein</fullName>
    </recommendedName>
</protein>
<dbReference type="SUPFAM" id="SSF52172">
    <property type="entry name" value="CheY-like"/>
    <property type="match status" value="1"/>
</dbReference>
<dbReference type="RefSeq" id="WP_063356570.1">
    <property type="nucleotide sequence ID" value="NZ_AQHB01000023.1"/>
</dbReference>
<dbReference type="PANTHER" id="PTHR44520">
    <property type="entry name" value="RESPONSE REGULATOR RCP1-RELATED"/>
    <property type="match status" value="1"/>
</dbReference>
<accession>A0A166XUG6</accession>
<dbReference type="PANTHER" id="PTHR44520:SF2">
    <property type="entry name" value="RESPONSE REGULATOR RCP1"/>
    <property type="match status" value="1"/>
</dbReference>
<feature type="domain" description="Response regulatory" evidence="2">
    <location>
        <begin position="5"/>
        <end position="138"/>
    </location>
</feature>
<dbReference type="SMART" id="SM00448">
    <property type="entry name" value="REC"/>
    <property type="match status" value="1"/>
</dbReference>
<dbReference type="PATRIC" id="fig|1365250.3.peg.1281"/>